<protein>
    <submittedName>
        <fullName evidence="1">Uncharacterized protein</fullName>
    </submittedName>
</protein>
<reference evidence="1 2" key="1">
    <citation type="journal article" date="2019" name="ACS Chem. Biol.">
        <title>Identification and Mobilization of a Cryptic Antibiotic Biosynthesis Gene Locus from a Human-Pathogenic Nocardia Isolate.</title>
        <authorList>
            <person name="Herisse M."/>
            <person name="Ishida K."/>
            <person name="Porter J.L."/>
            <person name="Howden B."/>
            <person name="Hertweck C."/>
            <person name="Stinear T.P."/>
            <person name="Pidot S.J."/>
        </authorList>
    </citation>
    <scope>NUCLEOTIDE SEQUENCE [LARGE SCALE GENOMIC DNA]</scope>
    <source>
        <strain evidence="1 2">AUSMDU00012717</strain>
    </source>
</reference>
<organism evidence="1 2">
    <name type="scientific">Nocardia arthritidis</name>
    <dbReference type="NCBI Taxonomy" id="228602"/>
    <lineage>
        <taxon>Bacteria</taxon>
        <taxon>Bacillati</taxon>
        <taxon>Actinomycetota</taxon>
        <taxon>Actinomycetes</taxon>
        <taxon>Mycobacteriales</taxon>
        <taxon>Nocardiaceae</taxon>
        <taxon>Nocardia</taxon>
    </lineage>
</organism>
<keyword evidence="2" id="KW-1185">Reference proteome</keyword>
<evidence type="ECO:0000313" key="1">
    <source>
        <dbReference type="EMBL" id="QIS09626.1"/>
    </source>
</evidence>
<dbReference type="Proteomes" id="UP000503540">
    <property type="component" value="Chromosome"/>
</dbReference>
<dbReference type="AlphaFoldDB" id="A0A6G9Y995"/>
<accession>A0A6G9Y995</accession>
<name>A0A6G9Y995_9NOCA</name>
<sequence>MFGAQLGELLGGSPEGVPAAQDVLSGFDDALADGLARVGDRQAAALHALAGAVARSPLAVPVSEAVAKVNAGAIGADQLAALAAARAALLGATHDALLDRFDTALNRRRAAWDHGDHESGCVPGQLAIGCRSWLGELAITGWRGVDLDLVSSADQTVAALLADPARRRLAVLLDGFAAELAASCPIATMDRLPARRWADLWARALLLTWRSGDSVAAEAVSGRLLILGVDMHEHGTAVQAQVYGVLETAGADSRRVRVGVSAAKVDTIVGPAVWQLLGAHQHLCTALAEHRALELTDMPLTATGDLIWHDDRAQLGDAADPFATARIQLAAATAPAAAPLDRDPVHLAEPVLVEGYRIADGAMELDGHRLTLELDRLPSSGPLTAAAVTGSTACIGLLRWDGRWSLRPLAIQRKAKGQPVALHGGDWACGPTDPKVAKAQAKSGDAVAVLRERAGRLLRK</sequence>
<gene>
    <name evidence="1" type="ORF">F5544_08620</name>
</gene>
<proteinExistence type="predicted"/>
<evidence type="ECO:0000313" key="2">
    <source>
        <dbReference type="Proteomes" id="UP000503540"/>
    </source>
</evidence>
<dbReference type="KEGG" id="nah:F5544_08620"/>
<dbReference type="RefSeq" id="WP_167472707.1">
    <property type="nucleotide sequence ID" value="NZ_CP046172.1"/>
</dbReference>
<dbReference type="EMBL" id="CP046172">
    <property type="protein sequence ID" value="QIS09626.1"/>
    <property type="molecule type" value="Genomic_DNA"/>
</dbReference>